<feature type="domain" description="Bro-N" evidence="1">
    <location>
        <begin position="40"/>
        <end position="78"/>
    </location>
</feature>
<dbReference type="InterPro" id="IPR003497">
    <property type="entry name" value="BRO_N_domain"/>
</dbReference>
<proteinExistence type="predicted"/>
<evidence type="ECO:0000313" key="2">
    <source>
        <dbReference type="EMBL" id="VEA74345.1"/>
    </source>
</evidence>
<gene>
    <name evidence="2" type="ORF">NCTC10047_00126</name>
</gene>
<dbReference type="Pfam" id="PF02498">
    <property type="entry name" value="Bro-N"/>
    <property type="match status" value="1"/>
</dbReference>
<evidence type="ECO:0000259" key="1">
    <source>
        <dbReference type="Pfam" id="PF02498"/>
    </source>
</evidence>
<dbReference type="Proteomes" id="UP000275676">
    <property type="component" value="Chromosome"/>
</dbReference>
<dbReference type="EMBL" id="LR134156">
    <property type="protein sequence ID" value="VEA74345.1"/>
    <property type="molecule type" value="Genomic_DNA"/>
</dbReference>
<accession>A0A3S4GQA5</accession>
<dbReference type="AlphaFoldDB" id="A0A3S4GQA5"/>
<sequence>MTIEKSRFNSETAPQSYVSQKKIPQAVEGDISVIRFEGIKVRIFNMDGDPWFIAKDVCEALEIADHKVALRRLDADEKGGVFNTHPRWIAGYAYCLRIGLLQINRPKPQGHNRRNVRPSLHKLGISRGYPVYS</sequence>
<evidence type="ECO:0000313" key="3">
    <source>
        <dbReference type="Proteomes" id="UP000275676"/>
    </source>
</evidence>
<protein>
    <submittedName>
        <fullName evidence="2">BRO family, N-terminal domain</fullName>
    </submittedName>
</protein>
<reference evidence="2 3" key="1">
    <citation type="submission" date="2018-12" db="EMBL/GenBank/DDBJ databases">
        <authorList>
            <consortium name="Pathogen Informatics"/>
        </authorList>
    </citation>
    <scope>NUCLEOTIDE SEQUENCE [LARGE SCALE GENOMIC DNA]</scope>
    <source>
        <strain evidence="2 3">NCTC10047</strain>
    </source>
</reference>
<name>A0A3S4GQA5_SALER</name>
<organism evidence="2 3">
    <name type="scientific">Salmonella enterica subsp. arizonae</name>
    <dbReference type="NCBI Taxonomy" id="59203"/>
    <lineage>
        <taxon>Bacteria</taxon>
        <taxon>Pseudomonadati</taxon>
        <taxon>Pseudomonadota</taxon>
        <taxon>Gammaproteobacteria</taxon>
        <taxon>Enterobacterales</taxon>
        <taxon>Enterobacteriaceae</taxon>
        <taxon>Salmonella</taxon>
    </lineage>
</organism>